<keyword evidence="4" id="KW-0378">Hydrolase</keyword>
<evidence type="ECO:0000256" key="12">
    <source>
        <dbReference type="SAM" id="Phobius"/>
    </source>
</evidence>
<dbReference type="GO" id="GO:0005525">
    <property type="term" value="F:GTP binding"/>
    <property type="evidence" value="ECO:0007669"/>
    <property type="project" value="UniProtKB-KW"/>
</dbReference>
<dbReference type="SUPFAM" id="SSF52540">
    <property type="entry name" value="P-loop containing nucleoside triphosphate hydrolases"/>
    <property type="match status" value="1"/>
</dbReference>
<evidence type="ECO:0000313" key="15">
    <source>
        <dbReference type="Proteomes" id="UP001626550"/>
    </source>
</evidence>
<dbReference type="InterPro" id="IPR030386">
    <property type="entry name" value="G_GB1_RHD3_dom"/>
</dbReference>
<dbReference type="PROSITE" id="PS51715">
    <property type="entry name" value="G_GB1_RHD3"/>
    <property type="match status" value="1"/>
</dbReference>
<comment type="catalytic activity">
    <reaction evidence="10">
        <text>GTP + H2O = GDP + phosphate + H(+)</text>
        <dbReference type="Rhea" id="RHEA:19669"/>
        <dbReference type="ChEBI" id="CHEBI:15377"/>
        <dbReference type="ChEBI" id="CHEBI:15378"/>
        <dbReference type="ChEBI" id="CHEBI:37565"/>
        <dbReference type="ChEBI" id="CHEBI:43474"/>
        <dbReference type="ChEBI" id="CHEBI:58189"/>
    </reaction>
    <physiologicalReaction direction="left-to-right" evidence="10">
        <dbReference type="Rhea" id="RHEA:19670"/>
    </physiologicalReaction>
</comment>
<dbReference type="CDD" id="cd01851">
    <property type="entry name" value="GBP"/>
    <property type="match status" value="1"/>
</dbReference>
<keyword evidence="8" id="KW-0342">GTP-binding</keyword>
<dbReference type="GO" id="GO:0005789">
    <property type="term" value="C:endoplasmic reticulum membrane"/>
    <property type="evidence" value="ECO:0007669"/>
    <property type="project" value="UniProtKB-SubCell"/>
</dbReference>
<dbReference type="Gene3D" id="1.20.58.420">
    <property type="entry name" value="AHSP"/>
    <property type="match status" value="1"/>
</dbReference>
<reference evidence="14 15" key="1">
    <citation type="submission" date="2024-11" db="EMBL/GenBank/DDBJ databases">
        <title>Adaptive evolution of stress response genes in parasites aligns with host niche diversity.</title>
        <authorList>
            <person name="Hahn C."/>
            <person name="Resl P."/>
        </authorList>
    </citation>
    <scope>NUCLEOTIDE SEQUENCE [LARGE SCALE GENOMIC DNA]</scope>
    <source>
        <strain evidence="14">EGGRZ-B1_66</strain>
        <tissue evidence="14">Body</tissue>
    </source>
</reference>
<feature type="transmembrane region" description="Helical" evidence="12">
    <location>
        <begin position="407"/>
        <end position="428"/>
    </location>
</feature>
<dbReference type="GO" id="GO:0016787">
    <property type="term" value="F:hydrolase activity"/>
    <property type="evidence" value="ECO:0007669"/>
    <property type="project" value="UniProtKB-KW"/>
</dbReference>
<evidence type="ECO:0000256" key="3">
    <source>
        <dbReference type="ARBA" id="ARBA00022741"/>
    </source>
</evidence>
<evidence type="ECO:0000256" key="10">
    <source>
        <dbReference type="ARBA" id="ARBA00049117"/>
    </source>
</evidence>
<keyword evidence="2 12" id="KW-0812">Transmembrane</keyword>
<feature type="domain" description="GB1/RHD3-type G" evidence="13">
    <location>
        <begin position="20"/>
        <end position="267"/>
    </location>
</feature>
<comment type="caution">
    <text evidence="14">The sequence shown here is derived from an EMBL/GenBank/DDBJ whole genome shotgun (WGS) entry which is preliminary data.</text>
</comment>
<evidence type="ECO:0000256" key="9">
    <source>
        <dbReference type="ARBA" id="ARBA00023136"/>
    </source>
</evidence>
<feature type="non-terminal residue" evidence="14">
    <location>
        <position position="1"/>
    </location>
</feature>
<evidence type="ECO:0000256" key="8">
    <source>
        <dbReference type="ARBA" id="ARBA00023134"/>
    </source>
</evidence>
<dbReference type="AlphaFoldDB" id="A0ABD2QM82"/>
<evidence type="ECO:0000256" key="6">
    <source>
        <dbReference type="ARBA" id="ARBA00022842"/>
    </source>
</evidence>
<dbReference type="InterPro" id="IPR015894">
    <property type="entry name" value="Guanylate-bd_N"/>
</dbReference>
<evidence type="ECO:0000259" key="13">
    <source>
        <dbReference type="PROSITE" id="PS51715"/>
    </source>
</evidence>
<keyword evidence="3" id="KW-0547">Nucleotide-binding</keyword>
<dbReference type="PANTHER" id="PTHR10751">
    <property type="entry name" value="GUANYLATE BINDING PROTEIN"/>
    <property type="match status" value="1"/>
</dbReference>
<dbReference type="Pfam" id="PF02263">
    <property type="entry name" value="GBP"/>
    <property type="match status" value="1"/>
</dbReference>
<dbReference type="Proteomes" id="UP001626550">
    <property type="component" value="Unassembled WGS sequence"/>
</dbReference>
<keyword evidence="15" id="KW-1185">Reference proteome</keyword>
<dbReference type="InterPro" id="IPR036543">
    <property type="entry name" value="Guanylate-bd_C_sf"/>
</dbReference>
<keyword evidence="6" id="KW-0460">Magnesium</keyword>
<organism evidence="14 15">
    <name type="scientific">Cichlidogyrus casuarinus</name>
    <dbReference type="NCBI Taxonomy" id="1844966"/>
    <lineage>
        <taxon>Eukaryota</taxon>
        <taxon>Metazoa</taxon>
        <taxon>Spiralia</taxon>
        <taxon>Lophotrochozoa</taxon>
        <taxon>Platyhelminthes</taxon>
        <taxon>Monogenea</taxon>
        <taxon>Monopisthocotylea</taxon>
        <taxon>Dactylogyridea</taxon>
        <taxon>Ancyrocephalidae</taxon>
        <taxon>Cichlidogyrus</taxon>
    </lineage>
</organism>
<gene>
    <name evidence="14" type="primary">ATL3</name>
    <name evidence="14" type="ORF">Ciccas_000687</name>
</gene>
<protein>
    <submittedName>
        <fullName evidence="14">Atlastin-3</fullName>
    </submittedName>
</protein>
<dbReference type="Gene3D" id="3.40.50.300">
    <property type="entry name" value="P-loop containing nucleotide triphosphate hydrolases"/>
    <property type="match status" value="1"/>
</dbReference>
<dbReference type="FunFam" id="1.20.58.420:FF:000001">
    <property type="entry name" value="Atlastin-1 isoform 1"/>
    <property type="match status" value="1"/>
</dbReference>
<evidence type="ECO:0000256" key="2">
    <source>
        <dbReference type="ARBA" id="ARBA00022692"/>
    </source>
</evidence>
<evidence type="ECO:0000256" key="1">
    <source>
        <dbReference type="ARBA" id="ARBA00004477"/>
    </source>
</evidence>
<evidence type="ECO:0000256" key="7">
    <source>
        <dbReference type="ARBA" id="ARBA00022989"/>
    </source>
</evidence>
<dbReference type="EMBL" id="JBJKFK010000039">
    <property type="protein sequence ID" value="KAL3320650.1"/>
    <property type="molecule type" value="Genomic_DNA"/>
</dbReference>
<evidence type="ECO:0000313" key="14">
    <source>
        <dbReference type="EMBL" id="KAL3320650.1"/>
    </source>
</evidence>
<comment type="subcellular location">
    <subcellularLocation>
        <location evidence="1">Endoplasmic reticulum membrane</location>
        <topology evidence="1">Multi-pass membrane protein</topology>
    </subcellularLocation>
</comment>
<evidence type="ECO:0000256" key="5">
    <source>
        <dbReference type="ARBA" id="ARBA00022824"/>
    </source>
</evidence>
<evidence type="ECO:0000256" key="4">
    <source>
        <dbReference type="ARBA" id="ARBA00022801"/>
    </source>
</evidence>
<name>A0ABD2QM82_9PLAT</name>
<proteinExistence type="inferred from homology"/>
<evidence type="ECO:0000256" key="11">
    <source>
        <dbReference type="PROSITE-ProRule" id="PRU01052"/>
    </source>
</evidence>
<keyword evidence="9 12" id="KW-0472">Membrane</keyword>
<keyword evidence="5" id="KW-0256">Endoplasmic reticulum</keyword>
<keyword evidence="7 12" id="KW-1133">Transmembrane helix</keyword>
<sequence>SFVLDEKALESILLRNDIKNKKVCVISIAGAFRKGKSFLLDFFLRYLNTIDKSTWLKDPEVPLKGFPWRAGSERETTGILMWSEPFLVTASNGEEIALILMDTQGSFDTRTTVKQCATIFALSTMLSSVQIYNIQNNLQEDNLQHLQLFTEYGRLASESGFDSKPFENLLFLIRDWCYKHEYDYGFEGGQKLLDKRLDIDDDDTHSELKNLRIHLKSCFSRLYCFLLPHPGMEVASDPNFDGKLKDINPPFVDQLGSLVPSLLDSSNLRAKQINGVELTAKSLFEYFKVYMRIYQGDTLPEPKSMLEATAEANNISLVQSCRDHYLEAMNKICGPGRPYVNTPDVENAHLKYKLEALTQFEKKPKMGSKEYCRQHMTKLTEAIDSLGDDFHKSNADKNVLKNMKTPACLILVMIVAYVLTGITELVGLSPITRLLLMPFYLCLLSLITWLILSYAGQAPGVIEVINQATDQFFNLVMVPTVQYLAQLQMRHLRN</sequence>
<dbReference type="InterPro" id="IPR027417">
    <property type="entry name" value="P-loop_NTPase"/>
</dbReference>
<comment type="similarity">
    <text evidence="11">Belongs to the TRAFAC class dynamin-like GTPase superfamily. GB1/RHD3 GTPase family.</text>
</comment>
<feature type="transmembrane region" description="Helical" evidence="12">
    <location>
        <begin position="434"/>
        <end position="452"/>
    </location>
</feature>
<accession>A0ABD2QM82</accession>
<dbReference type="SUPFAM" id="SSF48340">
    <property type="entry name" value="Interferon-induced guanylate-binding protein 1 (GBP1), C-terminal domain"/>
    <property type="match status" value="1"/>
</dbReference>